<keyword evidence="4" id="KW-1185">Reference proteome</keyword>
<dbReference type="PANTHER" id="PTHR46623">
    <property type="entry name" value="CARBOXYMETHYLENEBUTENOLIDASE-RELATED"/>
    <property type="match status" value="1"/>
</dbReference>
<dbReference type="OrthoDB" id="9787933at2"/>
<dbReference type="Gene3D" id="3.40.50.1820">
    <property type="entry name" value="alpha/beta hydrolase"/>
    <property type="match status" value="1"/>
</dbReference>
<reference evidence="4" key="1">
    <citation type="submission" date="2018-02" db="EMBL/GenBank/DDBJ databases">
        <title>Genome sequencing of Solimonas sp. HR-BB.</title>
        <authorList>
            <person name="Lee Y."/>
            <person name="Jeon C.O."/>
        </authorList>
    </citation>
    <scope>NUCLEOTIDE SEQUENCE [LARGE SCALE GENOMIC DNA]</scope>
    <source>
        <strain evidence="4">HR-U</strain>
    </source>
</reference>
<feature type="chain" id="PRO_5015723533" evidence="1">
    <location>
        <begin position="19"/>
        <end position="293"/>
    </location>
</feature>
<dbReference type="SUPFAM" id="SSF53474">
    <property type="entry name" value="alpha/beta-Hydrolases"/>
    <property type="match status" value="1"/>
</dbReference>
<sequence>MKKILLALSLLISGTLTYGQSCCEEATAACHETKDQAKGLAPDPMQLMASTKEFQAMHVEPLPFTFVSKAGGEMIKMDAPDGKAANGFFIKAKNPSNKYLLVYQEWWGLNDYVKQEAEKYYNELDGKVNVLALDMYDGNVATTREDAGKYMSQAKPERLESIMKAGINYGGPKAEFASIGWCFGGMLSLKSALLEGSQAVGCVMYYGRPEQDIDKLKTLKTDVIGFFGKKDKGIPPTVVEQFEKNMKMAGKKIEVKMYDADHAFANPSNPIYDEAATKDAFQHSSEYLKKKLL</sequence>
<protein>
    <submittedName>
        <fullName evidence="3">Dienelactone hydrolase</fullName>
    </submittedName>
</protein>
<dbReference type="GO" id="GO:0016787">
    <property type="term" value="F:hydrolase activity"/>
    <property type="evidence" value="ECO:0007669"/>
    <property type="project" value="UniProtKB-KW"/>
</dbReference>
<evidence type="ECO:0000256" key="1">
    <source>
        <dbReference type="SAM" id="SignalP"/>
    </source>
</evidence>
<dbReference type="InterPro" id="IPR029058">
    <property type="entry name" value="AB_hydrolase_fold"/>
</dbReference>
<dbReference type="InterPro" id="IPR002925">
    <property type="entry name" value="Dienelactn_hydro"/>
</dbReference>
<proteinExistence type="predicted"/>
<name>A0A2S7IIR5_9BACT</name>
<comment type="caution">
    <text evidence="3">The sequence shown here is derived from an EMBL/GenBank/DDBJ whole genome shotgun (WGS) entry which is preliminary data.</text>
</comment>
<feature type="signal peptide" evidence="1">
    <location>
        <begin position="1"/>
        <end position="18"/>
    </location>
</feature>
<dbReference type="Proteomes" id="UP000239590">
    <property type="component" value="Unassembled WGS sequence"/>
</dbReference>
<keyword evidence="3" id="KW-0378">Hydrolase</keyword>
<keyword evidence="1" id="KW-0732">Signal</keyword>
<evidence type="ECO:0000313" key="3">
    <source>
        <dbReference type="EMBL" id="PQA56153.1"/>
    </source>
</evidence>
<dbReference type="AlphaFoldDB" id="A0A2S7IIR5"/>
<dbReference type="RefSeq" id="WP_104714703.1">
    <property type="nucleotide sequence ID" value="NZ_PTRA01000003.1"/>
</dbReference>
<feature type="domain" description="Dienelactone hydrolase" evidence="2">
    <location>
        <begin position="88"/>
        <end position="290"/>
    </location>
</feature>
<evidence type="ECO:0000313" key="4">
    <source>
        <dbReference type="Proteomes" id="UP000239590"/>
    </source>
</evidence>
<gene>
    <name evidence="3" type="ORF">C5O19_17510</name>
</gene>
<dbReference type="Pfam" id="PF01738">
    <property type="entry name" value="DLH"/>
    <property type="match status" value="1"/>
</dbReference>
<dbReference type="EMBL" id="PTRA01000003">
    <property type="protein sequence ID" value="PQA56153.1"/>
    <property type="molecule type" value="Genomic_DNA"/>
</dbReference>
<dbReference type="PANTHER" id="PTHR46623:SF6">
    <property type="entry name" value="ALPHA_BETA-HYDROLASES SUPERFAMILY PROTEIN"/>
    <property type="match status" value="1"/>
</dbReference>
<evidence type="ECO:0000259" key="2">
    <source>
        <dbReference type="Pfam" id="PF01738"/>
    </source>
</evidence>
<accession>A0A2S7IIR5</accession>
<dbReference type="InterPro" id="IPR051049">
    <property type="entry name" value="Dienelactone_hydrolase-like"/>
</dbReference>
<organism evidence="3 4">
    <name type="scientific">Siphonobacter curvatus</name>
    <dbReference type="NCBI Taxonomy" id="2094562"/>
    <lineage>
        <taxon>Bacteria</taxon>
        <taxon>Pseudomonadati</taxon>
        <taxon>Bacteroidota</taxon>
        <taxon>Cytophagia</taxon>
        <taxon>Cytophagales</taxon>
        <taxon>Cytophagaceae</taxon>
        <taxon>Siphonobacter</taxon>
    </lineage>
</organism>